<organism evidence="1 2">
    <name type="scientific">Stephania yunnanensis</name>
    <dbReference type="NCBI Taxonomy" id="152371"/>
    <lineage>
        <taxon>Eukaryota</taxon>
        <taxon>Viridiplantae</taxon>
        <taxon>Streptophyta</taxon>
        <taxon>Embryophyta</taxon>
        <taxon>Tracheophyta</taxon>
        <taxon>Spermatophyta</taxon>
        <taxon>Magnoliopsida</taxon>
        <taxon>Ranunculales</taxon>
        <taxon>Menispermaceae</taxon>
        <taxon>Menispermoideae</taxon>
        <taxon>Cissampelideae</taxon>
        <taxon>Stephania</taxon>
    </lineage>
</organism>
<dbReference type="Proteomes" id="UP001420932">
    <property type="component" value="Unassembled WGS sequence"/>
</dbReference>
<keyword evidence="2" id="KW-1185">Reference proteome</keyword>
<evidence type="ECO:0000313" key="2">
    <source>
        <dbReference type="Proteomes" id="UP001420932"/>
    </source>
</evidence>
<reference evidence="1 2" key="1">
    <citation type="submission" date="2024-01" db="EMBL/GenBank/DDBJ databases">
        <title>Genome assemblies of Stephania.</title>
        <authorList>
            <person name="Yang L."/>
        </authorList>
    </citation>
    <scope>NUCLEOTIDE SEQUENCE [LARGE SCALE GENOMIC DNA]</scope>
    <source>
        <strain evidence="1">YNDBR</strain>
        <tissue evidence="1">Leaf</tissue>
    </source>
</reference>
<gene>
    <name evidence="1" type="ORF">Syun_021669</name>
</gene>
<dbReference type="EMBL" id="JBBNAF010000009">
    <property type="protein sequence ID" value="KAK9114872.1"/>
    <property type="molecule type" value="Genomic_DNA"/>
</dbReference>
<sequence length="64" mass="7022">MNAEIGEDGASRVGLVMSFDGEEKQWSCRKADAVDSNLWSSLLGRSPNRIDCSVDPLAKIRLIL</sequence>
<name>A0AAP0IHZ0_9MAGN</name>
<evidence type="ECO:0000313" key="1">
    <source>
        <dbReference type="EMBL" id="KAK9114872.1"/>
    </source>
</evidence>
<protein>
    <submittedName>
        <fullName evidence="1">Uncharacterized protein</fullName>
    </submittedName>
</protein>
<proteinExistence type="predicted"/>
<dbReference type="AlphaFoldDB" id="A0AAP0IHZ0"/>
<comment type="caution">
    <text evidence="1">The sequence shown here is derived from an EMBL/GenBank/DDBJ whole genome shotgun (WGS) entry which is preliminary data.</text>
</comment>
<accession>A0AAP0IHZ0</accession>